<feature type="region of interest" description="Disordered" evidence="8">
    <location>
        <begin position="118"/>
        <end position="140"/>
    </location>
</feature>
<evidence type="ECO:0000256" key="4">
    <source>
        <dbReference type="ARBA" id="ARBA00022771"/>
    </source>
</evidence>
<organism evidence="14 15">
    <name type="scientific">Rhizoctonia solani</name>
    <dbReference type="NCBI Taxonomy" id="456999"/>
    <lineage>
        <taxon>Eukaryota</taxon>
        <taxon>Fungi</taxon>
        <taxon>Dikarya</taxon>
        <taxon>Basidiomycota</taxon>
        <taxon>Agaricomycotina</taxon>
        <taxon>Agaricomycetes</taxon>
        <taxon>Cantharellales</taxon>
        <taxon>Ceratobasidiaceae</taxon>
        <taxon>Rhizoctonia</taxon>
    </lineage>
</organism>
<evidence type="ECO:0000313" key="14">
    <source>
        <dbReference type="EMBL" id="CAE6341834.1"/>
    </source>
</evidence>
<dbReference type="InterPro" id="IPR015940">
    <property type="entry name" value="UBA"/>
</dbReference>
<feature type="domain" description="RING-type" evidence="11">
    <location>
        <begin position="376"/>
        <end position="427"/>
    </location>
</feature>
<feature type="domain" description="UBX" evidence="10">
    <location>
        <begin position="264"/>
        <end position="344"/>
    </location>
</feature>
<dbReference type="SUPFAM" id="SSF46934">
    <property type="entry name" value="UBA-like"/>
    <property type="match status" value="1"/>
</dbReference>
<accession>A0A8H2W665</accession>
<dbReference type="SUPFAM" id="SSF54236">
    <property type="entry name" value="Ubiquitin-like"/>
    <property type="match status" value="1"/>
</dbReference>
<feature type="domain" description="UBA" evidence="9">
    <location>
        <begin position="6"/>
        <end position="40"/>
    </location>
</feature>
<evidence type="ECO:0000256" key="2">
    <source>
        <dbReference type="ARBA" id="ARBA00022490"/>
    </source>
</evidence>
<evidence type="ECO:0000313" key="15">
    <source>
        <dbReference type="Proteomes" id="UP000663843"/>
    </source>
</evidence>
<dbReference type="PANTHER" id="PTHR46340">
    <property type="entry name" value="UBX DOMAIN-CONTAINING PROTEIN 1"/>
    <property type="match status" value="1"/>
</dbReference>
<evidence type="ECO:0008006" key="16">
    <source>
        <dbReference type="Google" id="ProtNLM"/>
    </source>
</evidence>
<dbReference type="Pfam" id="PF00097">
    <property type="entry name" value="zf-C3HC4"/>
    <property type="match status" value="1"/>
</dbReference>
<dbReference type="PROSITE" id="PS00028">
    <property type="entry name" value="ZINC_FINGER_C2H2_1"/>
    <property type="match status" value="1"/>
</dbReference>
<evidence type="ECO:0000256" key="7">
    <source>
        <dbReference type="PROSITE-ProRule" id="PRU00723"/>
    </source>
</evidence>
<dbReference type="PROSITE" id="PS50103">
    <property type="entry name" value="ZF_C3H1"/>
    <property type="match status" value="1"/>
</dbReference>
<evidence type="ECO:0000256" key="5">
    <source>
        <dbReference type="ARBA" id="ARBA00022833"/>
    </source>
</evidence>
<dbReference type="GO" id="GO:0005737">
    <property type="term" value="C:cytoplasm"/>
    <property type="evidence" value="ECO:0007669"/>
    <property type="project" value="UniProtKB-SubCell"/>
</dbReference>
<dbReference type="PROSITE" id="PS00518">
    <property type="entry name" value="ZF_RING_1"/>
    <property type="match status" value="1"/>
</dbReference>
<dbReference type="Pfam" id="PF00789">
    <property type="entry name" value="UBX"/>
    <property type="match status" value="1"/>
</dbReference>
<evidence type="ECO:0000256" key="8">
    <source>
        <dbReference type="SAM" id="MobiDB-lite"/>
    </source>
</evidence>
<dbReference type="InterPro" id="IPR001012">
    <property type="entry name" value="UBX_dom"/>
</dbReference>
<feature type="region of interest" description="Disordered" evidence="8">
    <location>
        <begin position="33"/>
        <end position="96"/>
    </location>
</feature>
<sequence length="564" mass="61885">MASDRDQLISMGFAPERVDWALKATNNAGLQPAMDHILENDGKPVPELSNVTSASANAPPPQAGEDDEDLDALRAQYGGAAADSSGGNPSAGGVAQSIKCSQCGKTFRDTALANFHAEKSGHDQFEESTEEIKPLTEEEKKQKLAELRQRMEEKRAAKAQEDAKEARANELIRRKGGQDIGAIKEELQLKEAEKEARQRKQDKIDDAKAKAAVRAQIEADKKARAEKAAKEKALREGREYQQPPISGVGGTTTASAAAPGAKSSESPTTRLQIRLASGGAPLITTMASDSTLHEVALFVESQNPAISAQTVTFSTTFPRKVFNRSDFTRTLKELDLVPSAVLMAARGASCWYLHAEPASASKEANNKPRESEDHVCSICFDAPTEFGLLAGCSHVFCLKCIMDWRSSKNKDTDVVISNTNKTCPVCRAPSKFITPSSRFSPKDSPERARCVEGYKATLGRIPCRYFAKSPPEERFCPYGKDCFYQHQNNDGTPYTFTLGADEMMERHKSKLIASRAFNSTALFDLMAHHLYEGPHFDHYDSDDEYDYHGSDISELAEWMPALVF</sequence>
<dbReference type="GO" id="GO:1903094">
    <property type="term" value="P:negative regulation of protein K48-linked deubiquitination"/>
    <property type="evidence" value="ECO:0007669"/>
    <property type="project" value="TreeGrafter"/>
</dbReference>
<dbReference type="GO" id="GO:0008270">
    <property type="term" value="F:zinc ion binding"/>
    <property type="evidence" value="ECO:0007669"/>
    <property type="project" value="UniProtKB-KW"/>
</dbReference>
<feature type="domain" description="C2H2-type" evidence="13">
    <location>
        <begin position="98"/>
        <end position="127"/>
    </location>
</feature>
<dbReference type="Gene3D" id="1.10.8.10">
    <property type="entry name" value="DNA helicase RuvA subunit, C-terminal domain"/>
    <property type="match status" value="1"/>
</dbReference>
<dbReference type="PROSITE" id="PS50157">
    <property type="entry name" value="ZINC_FINGER_C2H2_2"/>
    <property type="match status" value="1"/>
</dbReference>
<dbReference type="InterPro" id="IPR000571">
    <property type="entry name" value="Znf_CCCH"/>
</dbReference>
<dbReference type="Proteomes" id="UP000663843">
    <property type="component" value="Unassembled WGS sequence"/>
</dbReference>
<dbReference type="Gene3D" id="3.30.40.10">
    <property type="entry name" value="Zinc/RING finger domain, C3HC4 (zinc finger)"/>
    <property type="match status" value="1"/>
</dbReference>
<dbReference type="GO" id="GO:0031397">
    <property type="term" value="P:negative regulation of protein ubiquitination"/>
    <property type="evidence" value="ECO:0007669"/>
    <property type="project" value="TreeGrafter"/>
</dbReference>
<gene>
    <name evidence="14" type="ORF">RDB_LOCUS2957</name>
</gene>
<keyword evidence="4 7" id="KW-0863">Zinc-finger</keyword>
<feature type="domain" description="C3H1-type" evidence="12">
    <location>
        <begin position="457"/>
        <end position="489"/>
    </location>
</feature>
<dbReference type="InterPro" id="IPR018957">
    <property type="entry name" value="Znf_C3HC4_RING-type"/>
</dbReference>
<keyword evidence="5 7" id="KW-0862">Zinc</keyword>
<dbReference type="EMBL" id="CAJMWT010000328">
    <property type="protein sequence ID" value="CAE6341834.1"/>
    <property type="molecule type" value="Genomic_DNA"/>
</dbReference>
<dbReference type="PROSITE" id="PS50033">
    <property type="entry name" value="UBX"/>
    <property type="match status" value="1"/>
</dbReference>
<evidence type="ECO:0000259" key="11">
    <source>
        <dbReference type="PROSITE" id="PS50089"/>
    </source>
</evidence>
<dbReference type="InterPro" id="IPR029071">
    <property type="entry name" value="Ubiquitin-like_domsf"/>
</dbReference>
<dbReference type="AlphaFoldDB" id="A0A8H2W665"/>
<dbReference type="PROSITE" id="PS50030">
    <property type="entry name" value="UBA"/>
    <property type="match status" value="1"/>
</dbReference>
<dbReference type="PROSITE" id="PS50089">
    <property type="entry name" value="ZF_RING_2"/>
    <property type="match status" value="1"/>
</dbReference>
<evidence type="ECO:0000259" key="12">
    <source>
        <dbReference type="PROSITE" id="PS50103"/>
    </source>
</evidence>
<dbReference type="GO" id="GO:0005634">
    <property type="term" value="C:nucleus"/>
    <property type="evidence" value="ECO:0007669"/>
    <property type="project" value="TreeGrafter"/>
</dbReference>
<dbReference type="SMART" id="SM00166">
    <property type="entry name" value="UBX"/>
    <property type="match status" value="1"/>
</dbReference>
<evidence type="ECO:0000256" key="3">
    <source>
        <dbReference type="ARBA" id="ARBA00022723"/>
    </source>
</evidence>
<evidence type="ECO:0000259" key="10">
    <source>
        <dbReference type="PROSITE" id="PS50033"/>
    </source>
</evidence>
<dbReference type="GO" id="GO:0032435">
    <property type="term" value="P:negative regulation of proteasomal ubiquitin-dependent protein catabolic process"/>
    <property type="evidence" value="ECO:0007669"/>
    <property type="project" value="TreeGrafter"/>
</dbReference>
<proteinExistence type="predicted"/>
<feature type="zinc finger region" description="C3H1-type" evidence="7">
    <location>
        <begin position="457"/>
        <end position="489"/>
    </location>
</feature>
<dbReference type="SMART" id="SM00184">
    <property type="entry name" value="RING"/>
    <property type="match status" value="1"/>
</dbReference>
<dbReference type="InterPro" id="IPR001841">
    <property type="entry name" value="Znf_RING"/>
</dbReference>
<feature type="compositionally biased region" description="Basic and acidic residues" evidence="8">
    <location>
        <begin position="218"/>
        <end position="239"/>
    </location>
</feature>
<dbReference type="InterPro" id="IPR017907">
    <property type="entry name" value="Znf_RING_CS"/>
</dbReference>
<dbReference type="GO" id="GO:0036435">
    <property type="term" value="F:K48-linked polyubiquitin modification-dependent protein binding"/>
    <property type="evidence" value="ECO:0007669"/>
    <property type="project" value="TreeGrafter"/>
</dbReference>
<evidence type="ECO:0000259" key="9">
    <source>
        <dbReference type="PROSITE" id="PS50030"/>
    </source>
</evidence>
<name>A0A8H2W665_9AGAM</name>
<protein>
    <recommendedName>
        <fullName evidence="16">RING-type E3 ubiquitin transferase</fullName>
    </recommendedName>
</protein>
<evidence type="ECO:0000259" key="13">
    <source>
        <dbReference type="PROSITE" id="PS50157"/>
    </source>
</evidence>
<keyword evidence="3 7" id="KW-0479">Metal-binding</keyword>
<dbReference type="Pfam" id="PF22562">
    <property type="entry name" value="UBA_7"/>
    <property type="match status" value="1"/>
</dbReference>
<dbReference type="InterPro" id="IPR009060">
    <property type="entry name" value="UBA-like_sf"/>
</dbReference>
<keyword evidence="6" id="KW-0175">Coiled coil</keyword>
<comment type="subcellular location">
    <subcellularLocation>
        <location evidence="1">Cytoplasm</location>
    </subcellularLocation>
</comment>
<evidence type="ECO:0000256" key="6">
    <source>
        <dbReference type="ARBA" id="ARBA00023054"/>
    </source>
</evidence>
<keyword evidence="2" id="KW-0963">Cytoplasm</keyword>
<reference evidence="14" key="1">
    <citation type="submission" date="2021-01" db="EMBL/GenBank/DDBJ databases">
        <authorList>
            <person name="Kaushik A."/>
        </authorList>
    </citation>
    <scope>NUCLEOTIDE SEQUENCE</scope>
    <source>
        <strain evidence="14">AG2-2IIIB</strain>
    </source>
</reference>
<dbReference type="PANTHER" id="PTHR46340:SF1">
    <property type="entry name" value="UBX DOMAIN-CONTAINING PROTEIN 1"/>
    <property type="match status" value="1"/>
</dbReference>
<feature type="region of interest" description="Disordered" evidence="8">
    <location>
        <begin position="218"/>
        <end position="268"/>
    </location>
</feature>
<dbReference type="Gene3D" id="3.10.20.90">
    <property type="entry name" value="Phosphatidylinositol 3-kinase Catalytic Subunit, Chain A, domain 1"/>
    <property type="match status" value="1"/>
</dbReference>
<dbReference type="InterPro" id="IPR013087">
    <property type="entry name" value="Znf_C2H2_type"/>
</dbReference>
<dbReference type="InterPro" id="IPR013083">
    <property type="entry name" value="Znf_RING/FYVE/PHD"/>
</dbReference>
<dbReference type="SUPFAM" id="SSF57850">
    <property type="entry name" value="RING/U-box"/>
    <property type="match status" value="1"/>
</dbReference>
<evidence type="ECO:0000256" key="1">
    <source>
        <dbReference type="ARBA" id="ARBA00004496"/>
    </source>
</evidence>
<comment type="caution">
    <text evidence="14">The sequence shown here is derived from an EMBL/GenBank/DDBJ whole genome shotgun (WGS) entry which is preliminary data.</text>
</comment>
<dbReference type="CDD" id="cd16521">
    <property type="entry name" value="RING-HC_MKRN"/>
    <property type="match status" value="1"/>
</dbReference>
<feature type="compositionally biased region" description="Low complexity" evidence="8">
    <location>
        <begin position="251"/>
        <end position="266"/>
    </location>
</feature>